<dbReference type="Proteomes" id="UP000001095">
    <property type="component" value="Unassembled WGS sequence"/>
</dbReference>
<dbReference type="PATRIC" id="fig|883079.3.peg.1779"/>
<protein>
    <submittedName>
        <fullName evidence="1">Uncharacterized protein</fullName>
    </submittedName>
</protein>
<dbReference type="AlphaFoldDB" id="K8PAN0"/>
<evidence type="ECO:0000313" key="2">
    <source>
        <dbReference type="Proteomes" id="UP000001095"/>
    </source>
</evidence>
<dbReference type="HOGENOM" id="CLU_2857654_0_0_5"/>
<dbReference type="EMBL" id="AGWY01000007">
    <property type="protein sequence ID" value="EKS37804.1"/>
    <property type="molecule type" value="Genomic_DNA"/>
</dbReference>
<name>K8PAN0_9BRAD</name>
<evidence type="ECO:0000313" key="1">
    <source>
        <dbReference type="EMBL" id="EKS37804.1"/>
    </source>
</evidence>
<sequence length="64" mass="7124">MSGPKPQTEKTLNIIRGKNLVGAATKEDILKVFEHVDALEAFLDDNEQDDQFGTEGWRHAIGLD</sequence>
<dbReference type="OrthoDB" id="9910184at2"/>
<reference evidence="1 2" key="1">
    <citation type="submission" date="2012-04" db="EMBL/GenBank/DDBJ databases">
        <title>The Genome Sequence of Afipia clevelandensis ATCC 49720.</title>
        <authorList>
            <consortium name="The Broad Institute Genome Sequencing Platform"/>
            <person name="Earl A."/>
            <person name="Ward D."/>
            <person name="Feldgarden M."/>
            <person name="Gevers D."/>
            <person name="Huys G."/>
            <person name="Walker B."/>
            <person name="Young S.K."/>
            <person name="Zeng Q."/>
            <person name="Gargeya S."/>
            <person name="Fitzgerald M."/>
            <person name="Haas B."/>
            <person name="Abouelleil A."/>
            <person name="Alvarado L."/>
            <person name="Arachchi H.M."/>
            <person name="Berlin A."/>
            <person name="Chapman S.B."/>
            <person name="Goldberg J."/>
            <person name="Griggs A."/>
            <person name="Gujja S."/>
            <person name="Hansen M."/>
            <person name="Howarth C."/>
            <person name="Imamovic A."/>
            <person name="Larimer J."/>
            <person name="McCowen C."/>
            <person name="Montmayeur A."/>
            <person name="Murphy C."/>
            <person name="Neiman D."/>
            <person name="Pearson M."/>
            <person name="Priest M."/>
            <person name="Roberts A."/>
            <person name="Saif S."/>
            <person name="Shea T."/>
            <person name="Sisk P."/>
            <person name="Sykes S."/>
            <person name="Wortman J."/>
            <person name="Nusbaum C."/>
            <person name="Birren B."/>
        </authorList>
    </citation>
    <scope>NUCLEOTIDE SEQUENCE [LARGE SCALE GENOMIC DNA]</scope>
    <source>
        <strain evidence="1 2">ATCC 49720</strain>
    </source>
</reference>
<keyword evidence="2" id="KW-1185">Reference proteome</keyword>
<dbReference type="RefSeq" id="WP_002712620.1">
    <property type="nucleotide sequence ID" value="NZ_KB375281.1"/>
</dbReference>
<proteinExistence type="predicted"/>
<gene>
    <name evidence="1" type="ORF">HMPREF9696_01754</name>
</gene>
<organism evidence="1 2">
    <name type="scientific">Afipia clevelandensis ATCC 49720</name>
    <dbReference type="NCBI Taxonomy" id="883079"/>
    <lineage>
        <taxon>Bacteria</taxon>
        <taxon>Pseudomonadati</taxon>
        <taxon>Pseudomonadota</taxon>
        <taxon>Alphaproteobacteria</taxon>
        <taxon>Hyphomicrobiales</taxon>
        <taxon>Nitrobacteraceae</taxon>
        <taxon>Afipia</taxon>
    </lineage>
</organism>
<comment type="caution">
    <text evidence="1">The sequence shown here is derived from an EMBL/GenBank/DDBJ whole genome shotgun (WGS) entry which is preliminary data.</text>
</comment>
<accession>K8PAN0</accession>